<dbReference type="RefSeq" id="WP_076120653.1">
    <property type="nucleotide sequence ID" value="NZ_MPTC01000023.1"/>
</dbReference>
<organism evidence="2 3">
    <name type="scientific">Paenibacillus odorifer</name>
    <dbReference type="NCBI Taxonomy" id="189426"/>
    <lineage>
        <taxon>Bacteria</taxon>
        <taxon>Bacillati</taxon>
        <taxon>Bacillota</taxon>
        <taxon>Bacilli</taxon>
        <taxon>Bacillales</taxon>
        <taxon>Paenibacillaceae</taxon>
        <taxon>Paenibacillus</taxon>
    </lineage>
</organism>
<accession>A0A1R0XQJ8</accession>
<evidence type="ECO:0000313" key="2">
    <source>
        <dbReference type="EMBL" id="OMD37401.1"/>
    </source>
</evidence>
<evidence type="ECO:0000256" key="1">
    <source>
        <dbReference type="SAM" id="SignalP"/>
    </source>
</evidence>
<feature type="signal peptide" evidence="1">
    <location>
        <begin position="1"/>
        <end position="28"/>
    </location>
</feature>
<dbReference type="Proteomes" id="UP000187439">
    <property type="component" value="Unassembled WGS sequence"/>
</dbReference>
<gene>
    <name evidence="2" type="ORF">BSK52_21885</name>
</gene>
<dbReference type="AlphaFoldDB" id="A0A1R0XQJ8"/>
<reference evidence="2 3" key="1">
    <citation type="submission" date="2016-10" db="EMBL/GenBank/DDBJ databases">
        <title>Paenibacillus species isolates.</title>
        <authorList>
            <person name="Beno S.M."/>
        </authorList>
    </citation>
    <scope>NUCLEOTIDE SEQUENCE [LARGE SCALE GENOMIC DNA]</scope>
    <source>
        <strain evidence="2 3">FSL H7-0710</strain>
    </source>
</reference>
<protein>
    <submittedName>
        <fullName evidence="2">Uncharacterized protein</fullName>
    </submittedName>
</protein>
<proteinExistence type="predicted"/>
<feature type="chain" id="PRO_5012073779" evidence="1">
    <location>
        <begin position="29"/>
        <end position="236"/>
    </location>
</feature>
<evidence type="ECO:0000313" key="3">
    <source>
        <dbReference type="Proteomes" id="UP000187439"/>
    </source>
</evidence>
<sequence>MPTRNLWKLMLGLIIVFIINGCSTQTDANSNDNNGAAGSEGPTISVKIGDQELLTKPSDRSLSGSYRNGISIMELLKGSNIATFAEDNSSILSVKDFSLESGMVWELQMDGQIIGKADWNNVVGYDSQLVFTAKSKDHQEPLQTVTLTLNGGSVEVDLQHSYIMLFKEDLTVRELLKSCGMVQMDDGSRSVLSVNDYTPLSNEVWKLKVNGKLLLDNGMDMKLMPHDVLEILLTIR</sequence>
<comment type="caution">
    <text evidence="2">The sequence shown here is derived from an EMBL/GenBank/DDBJ whole genome shotgun (WGS) entry which is preliminary data.</text>
</comment>
<keyword evidence="1" id="KW-0732">Signal</keyword>
<name>A0A1R0XQJ8_9BACL</name>
<dbReference type="OrthoDB" id="2677181at2"/>
<dbReference type="EMBL" id="MPTC01000023">
    <property type="protein sequence ID" value="OMD37401.1"/>
    <property type="molecule type" value="Genomic_DNA"/>
</dbReference>